<keyword evidence="1" id="KW-1133">Transmembrane helix</keyword>
<keyword evidence="1" id="KW-0812">Transmembrane</keyword>
<feature type="transmembrane region" description="Helical" evidence="1">
    <location>
        <begin position="68"/>
        <end position="91"/>
    </location>
</feature>
<feature type="transmembrane region" description="Helical" evidence="1">
    <location>
        <begin position="12"/>
        <end position="31"/>
    </location>
</feature>
<name>A0ABY6JEV4_9ENTR</name>
<evidence type="ECO:0000256" key="1">
    <source>
        <dbReference type="SAM" id="Phobius"/>
    </source>
</evidence>
<keyword evidence="1" id="KW-0472">Membrane</keyword>
<protein>
    <recommendedName>
        <fullName evidence="4">DUF2975 domain-containing protein</fullName>
    </recommendedName>
</protein>
<reference evidence="2 3" key="1">
    <citation type="submission" date="2021-05" db="EMBL/GenBank/DDBJ databases">
        <title>Isolation, identification, and the growth promoting effects of Pantoea dispersa strain YSD J2 from the aboveground leaves of Cyperus esculentus L.Var. Sativus.</title>
        <authorList>
            <person name="Wang S."/>
            <person name="Tang X.M."/>
            <person name="Huang Y.N."/>
        </authorList>
    </citation>
    <scope>NUCLEOTIDE SEQUENCE [LARGE SCALE GENOMIC DNA]</scope>
    <source>
        <strain evidence="3">YSD YN2</strain>
    </source>
</reference>
<dbReference type="RefSeq" id="WP_264384548.1">
    <property type="nucleotide sequence ID" value="NZ_CP074352.1"/>
</dbReference>
<feature type="transmembrane region" description="Helical" evidence="1">
    <location>
        <begin position="112"/>
        <end position="130"/>
    </location>
</feature>
<proteinExistence type="predicted"/>
<accession>A0ABY6JEV4</accession>
<evidence type="ECO:0000313" key="3">
    <source>
        <dbReference type="Proteomes" id="UP001156318"/>
    </source>
</evidence>
<organism evidence="2 3">
    <name type="scientific">Siccibacter colletis</name>
    <dbReference type="NCBI Taxonomy" id="1505757"/>
    <lineage>
        <taxon>Bacteria</taxon>
        <taxon>Pseudomonadati</taxon>
        <taxon>Pseudomonadota</taxon>
        <taxon>Gammaproteobacteria</taxon>
        <taxon>Enterobacterales</taxon>
        <taxon>Enterobacteriaceae</taxon>
        <taxon>Siccibacter</taxon>
    </lineage>
</organism>
<sequence>MAKNALKLCLKLFIFFGVMFLVGKTIPYDGIVKALLTKYLTYNGADTVATLMTGEKDPDAWYSVCEDVLILTHILITIPFYSVIILIYECYLNRFTVFESVAHYFMSTFRRCVKIIALLIIFIVQLRVIPYQLFVEHIPGKLQFLLMLVLNVAVIIALYWFLLCVVSKLHPAKKEI</sequence>
<keyword evidence="3" id="KW-1185">Reference proteome</keyword>
<dbReference type="EMBL" id="CP074352">
    <property type="protein sequence ID" value="UYU30978.1"/>
    <property type="molecule type" value="Genomic_DNA"/>
</dbReference>
<evidence type="ECO:0008006" key="4">
    <source>
        <dbReference type="Google" id="ProtNLM"/>
    </source>
</evidence>
<dbReference type="Proteomes" id="UP001156318">
    <property type="component" value="Chromosome"/>
</dbReference>
<gene>
    <name evidence="2" type="ORF">KFZ77_14085</name>
</gene>
<evidence type="ECO:0000313" key="2">
    <source>
        <dbReference type="EMBL" id="UYU30978.1"/>
    </source>
</evidence>
<feature type="transmembrane region" description="Helical" evidence="1">
    <location>
        <begin position="142"/>
        <end position="166"/>
    </location>
</feature>